<reference evidence="1 2" key="1">
    <citation type="submission" date="2019-09" db="EMBL/GenBank/DDBJ databases">
        <authorList>
            <person name="Ou C."/>
        </authorList>
    </citation>
    <scope>NUCLEOTIDE SEQUENCE [LARGE SCALE GENOMIC DNA]</scope>
    <source>
        <strain evidence="1">S2</strain>
        <tissue evidence="1">Leaf</tissue>
    </source>
</reference>
<organism evidence="1 2">
    <name type="scientific">Pyrus ussuriensis x Pyrus communis</name>
    <dbReference type="NCBI Taxonomy" id="2448454"/>
    <lineage>
        <taxon>Eukaryota</taxon>
        <taxon>Viridiplantae</taxon>
        <taxon>Streptophyta</taxon>
        <taxon>Embryophyta</taxon>
        <taxon>Tracheophyta</taxon>
        <taxon>Spermatophyta</taxon>
        <taxon>Magnoliopsida</taxon>
        <taxon>eudicotyledons</taxon>
        <taxon>Gunneridae</taxon>
        <taxon>Pentapetalae</taxon>
        <taxon>rosids</taxon>
        <taxon>fabids</taxon>
        <taxon>Rosales</taxon>
        <taxon>Rosaceae</taxon>
        <taxon>Amygdaloideae</taxon>
        <taxon>Maleae</taxon>
        <taxon>Pyrus</taxon>
    </lineage>
</organism>
<comment type="caution">
    <text evidence="1">The sequence shown here is derived from an EMBL/GenBank/DDBJ whole genome shotgun (WGS) entry which is preliminary data.</text>
</comment>
<name>A0A5N5I0F1_9ROSA</name>
<gene>
    <name evidence="1" type="ORF">D8674_028834</name>
</gene>
<accession>A0A5N5I0F1</accession>
<evidence type="ECO:0000313" key="2">
    <source>
        <dbReference type="Proteomes" id="UP000327157"/>
    </source>
</evidence>
<dbReference type="Proteomes" id="UP000327157">
    <property type="component" value="Chromosome 6"/>
</dbReference>
<dbReference type="EMBL" id="SMOL01000120">
    <property type="protein sequence ID" value="KAB2632587.1"/>
    <property type="molecule type" value="Genomic_DNA"/>
</dbReference>
<reference evidence="2" key="2">
    <citation type="submission" date="2019-10" db="EMBL/GenBank/DDBJ databases">
        <title>A de novo genome assembly of a pear dwarfing rootstock.</title>
        <authorList>
            <person name="Wang F."/>
            <person name="Wang J."/>
            <person name="Li S."/>
            <person name="Zhang Y."/>
            <person name="Fang M."/>
            <person name="Ma L."/>
            <person name="Zhao Y."/>
            <person name="Jiang S."/>
        </authorList>
    </citation>
    <scope>NUCLEOTIDE SEQUENCE [LARGE SCALE GENOMIC DNA]</scope>
</reference>
<protein>
    <submittedName>
        <fullName evidence="1">Uncharacterized protein</fullName>
    </submittedName>
</protein>
<proteinExistence type="predicted"/>
<reference evidence="1 2" key="3">
    <citation type="submission" date="2019-11" db="EMBL/GenBank/DDBJ databases">
        <title>A de novo genome assembly of a pear dwarfing rootstock.</title>
        <authorList>
            <person name="Wang F."/>
            <person name="Wang J."/>
            <person name="Li S."/>
            <person name="Zhang Y."/>
            <person name="Fang M."/>
            <person name="Ma L."/>
            <person name="Zhao Y."/>
            <person name="Jiang S."/>
        </authorList>
    </citation>
    <scope>NUCLEOTIDE SEQUENCE [LARGE SCALE GENOMIC DNA]</scope>
    <source>
        <strain evidence="1">S2</strain>
        <tissue evidence="1">Leaf</tissue>
    </source>
</reference>
<keyword evidence="2" id="KW-1185">Reference proteome</keyword>
<sequence length="107" mass="11727">MFEALKLPVDVEKCSNIELIAAIVNANFLENVSTNLLKTCSEYPELNMEGEAAMDIIAALNSSLIHAPKWRQAWEPLGPASPHCLVSTPHFKATSGNFGLHIPIRVE</sequence>
<evidence type="ECO:0000313" key="1">
    <source>
        <dbReference type="EMBL" id="KAB2632587.1"/>
    </source>
</evidence>
<dbReference type="AlphaFoldDB" id="A0A5N5I0F1"/>